<accession>A0AAV2QJR4</accession>
<organism evidence="4 5">
    <name type="scientific">Meganyctiphanes norvegica</name>
    <name type="common">Northern krill</name>
    <name type="synonym">Thysanopoda norvegica</name>
    <dbReference type="NCBI Taxonomy" id="48144"/>
    <lineage>
        <taxon>Eukaryota</taxon>
        <taxon>Metazoa</taxon>
        <taxon>Ecdysozoa</taxon>
        <taxon>Arthropoda</taxon>
        <taxon>Crustacea</taxon>
        <taxon>Multicrustacea</taxon>
        <taxon>Malacostraca</taxon>
        <taxon>Eumalacostraca</taxon>
        <taxon>Eucarida</taxon>
        <taxon>Euphausiacea</taxon>
        <taxon>Euphausiidae</taxon>
        <taxon>Meganyctiphanes</taxon>
    </lineage>
</organism>
<dbReference type="EMBL" id="CAXKWB010008107">
    <property type="protein sequence ID" value="CAL4089656.1"/>
    <property type="molecule type" value="Genomic_DNA"/>
</dbReference>
<keyword evidence="5" id="KW-1185">Reference proteome</keyword>
<evidence type="ECO:0000256" key="2">
    <source>
        <dbReference type="PROSITE-ProRule" id="PRU00497"/>
    </source>
</evidence>
<evidence type="ECO:0000313" key="5">
    <source>
        <dbReference type="Proteomes" id="UP001497623"/>
    </source>
</evidence>
<name>A0AAV2QJR4_MEGNR</name>
<evidence type="ECO:0000256" key="1">
    <source>
        <dbReference type="ARBA" id="ARBA00022460"/>
    </source>
</evidence>
<dbReference type="InterPro" id="IPR031311">
    <property type="entry name" value="CHIT_BIND_RR_consensus"/>
</dbReference>
<feature type="signal peptide" evidence="3">
    <location>
        <begin position="1"/>
        <end position="19"/>
    </location>
</feature>
<dbReference type="PROSITE" id="PS00233">
    <property type="entry name" value="CHIT_BIND_RR_1"/>
    <property type="match status" value="1"/>
</dbReference>
<dbReference type="AlphaFoldDB" id="A0AAV2QJR4"/>
<sequence length="139" mass="14725">RLNDMKFVIFAALLAVAACRPQDDIEVSLIREESDPIDGFNFRHEFELDNGVSQSLVGSADDAGAAVITGSYTIPLPEGGVATVTFVANALGFQAESPLLPVAPVNPHPAPAHVQEQIDFSNAQLAAGLVWDQAVNAWV</sequence>
<keyword evidence="3" id="KW-0732">Signal</keyword>
<dbReference type="GO" id="GO:0042302">
    <property type="term" value="F:structural constituent of cuticle"/>
    <property type="evidence" value="ECO:0007669"/>
    <property type="project" value="UniProtKB-UniRule"/>
</dbReference>
<dbReference type="Pfam" id="PF00379">
    <property type="entry name" value="Chitin_bind_4"/>
    <property type="match status" value="1"/>
</dbReference>
<dbReference type="InterPro" id="IPR000618">
    <property type="entry name" value="Insect_cuticle"/>
</dbReference>
<evidence type="ECO:0000313" key="4">
    <source>
        <dbReference type="EMBL" id="CAL4089656.1"/>
    </source>
</evidence>
<gene>
    <name evidence="4" type="ORF">MNOR_LOCUS13866</name>
</gene>
<proteinExistence type="predicted"/>
<dbReference type="PROSITE" id="PS51155">
    <property type="entry name" value="CHIT_BIND_RR_2"/>
    <property type="match status" value="1"/>
</dbReference>
<comment type="caution">
    <text evidence="4">The sequence shown here is derived from an EMBL/GenBank/DDBJ whole genome shotgun (WGS) entry which is preliminary data.</text>
</comment>
<reference evidence="4 5" key="1">
    <citation type="submission" date="2024-05" db="EMBL/GenBank/DDBJ databases">
        <authorList>
            <person name="Wallberg A."/>
        </authorList>
    </citation>
    <scope>NUCLEOTIDE SEQUENCE [LARGE SCALE GENOMIC DNA]</scope>
</reference>
<evidence type="ECO:0000256" key="3">
    <source>
        <dbReference type="SAM" id="SignalP"/>
    </source>
</evidence>
<feature type="non-terminal residue" evidence="4">
    <location>
        <position position="1"/>
    </location>
</feature>
<keyword evidence="1 2" id="KW-0193">Cuticle</keyword>
<dbReference type="Proteomes" id="UP001497623">
    <property type="component" value="Unassembled WGS sequence"/>
</dbReference>
<feature type="chain" id="PRO_5043517086" evidence="3">
    <location>
        <begin position="20"/>
        <end position="139"/>
    </location>
</feature>
<protein>
    <submittedName>
        <fullName evidence="4">Uncharacterized protein</fullName>
    </submittedName>
</protein>